<dbReference type="AlphaFoldDB" id="A0A9P9FLY9"/>
<feature type="compositionally biased region" description="Basic and acidic residues" evidence="1">
    <location>
        <begin position="46"/>
        <end position="55"/>
    </location>
</feature>
<protein>
    <recommendedName>
        <fullName evidence="4">Aminoglycoside phosphotransferase domain-containing protein</fullName>
    </recommendedName>
</protein>
<evidence type="ECO:0000313" key="3">
    <source>
        <dbReference type="Proteomes" id="UP000738349"/>
    </source>
</evidence>
<organism evidence="2 3">
    <name type="scientific">Dactylonectria macrodidyma</name>
    <dbReference type="NCBI Taxonomy" id="307937"/>
    <lineage>
        <taxon>Eukaryota</taxon>
        <taxon>Fungi</taxon>
        <taxon>Dikarya</taxon>
        <taxon>Ascomycota</taxon>
        <taxon>Pezizomycotina</taxon>
        <taxon>Sordariomycetes</taxon>
        <taxon>Hypocreomycetidae</taxon>
        <taxon>Hypocreales</taxon>
        <taxon>Nectriaceae</taxon>
        <taxon>Dactylonectria</taxon>
    </lineage>
</organism>
<feature type="region of interest" description="Disordered" evidence="1">
    <location>
        <begin position="23"/>
        <end position="58"/>
    </location>
</feature>
<reference evidence="2" key="1">
    <citation type="journal article" date="2021" name="Nat. Commun.">
        <title>Genetic determinants of endophytism in the Arabidopsis root mycobiome.</title>
        <authorList>
            <person name="Mesny F."/>
            <person name="Miyauchi S."/>
            <person name="Thiergart T."/>
            <person name="Pickel B."/>
            <person name="Atanasova L."/>
            <person name="Karlsson M."/>
            <person name="Huettel B."/>
            <person name="Barry K.W."/>
            <person name="Haridas S."/>
            <person name="Chen C."/>
            <person name="Bauer D."/>
            <person name="Andreopoulos W."/>
            <person name="Pangilinan J."/>
            <person name="LaButti K."/>
            <person name="Riley R."/>
            <person name="Lipzen A."/>
            <person name="Clum A."/>
            <person name="Drula E."/>
            <person name="Henrissat B."/>
            <person name="Kohler A."/>
            <person name="Grigoriev I.V."/>
            <person name="Martin F.M."/>
            <person name="Hacquard S."/>
        </authorList>
    </citation>
    <scope>NUCLEOTIDE SEQUENCE</scope>
    <source>
        <strain evidence="2">MPI-CAGE-AT-0147</strain>
    </source>
</reference>
<sequence>MNPQRAWMLSEVAREEALMPPAVIKKENVPPPASGANRAPVGDASLRAKRDREKTTQSALTATGLVSLSLLPAAKTRTVSLKRSHAQYREDQDCPAPALPGIKLSEVPSLGPAPLPNQQTKYLLSLLKHRELHLVLSKHQGDVRVSSKLYKYQISDVCLVQHETLSKHPCTKMLPLTLSNPDISIVDGVIKHSVEGELLEEVWAGLTPQIKRQYARQLRKIVDQMRGVVEQGARGSVQSGHYMLFLDKHSKHTYYAVRRYESPRQFTAFLLSSFYKSVPTKVALTFVTSLKTKGRQILSHSSLCPRNIIVHKEKIVWILGWDCAGFYPGWWDYVKFFEAWTRPENNDWYDYAGEIFTAEYPAQLAAYQGLARCQHL</sequence>
<gene>
    <name evidence="2" type="ORF">EDB81DRAFT_639908</name>
</gene>
<dbReference type="SUPFAM" id="SSF56112">
    <property type="entry name" value="Protein kinase-like (PK-like)"/>
    <property type="match status" value="1"/>
</dbReference>
<dbReference type="PANTHER" id="PTHR21310:SF58">
    <property type="entry name" value="AMINOGLYCOSIDE PHOSPHOTRANSFERASE DOMAIN-CONTAINING PROTEIN"/>
    <property type="match status" value="1"/>
</dbReference>
<dbReference type="Proteomes" id="UP000738349">
    <property type="component" value="Unassembled WGS sequence"/>
</dbReference>
<comment type="caution">
    <text evidence="2">The sequence shown here is derived from an EMBL/GenBank/DDBJ whole genome shotgun (WGS) entry which is preliminary data.</text>
</comment>
<evidence type="ECO:0000256" key="1">
    <source>
        <dbReference type="SAM" id="MobiDB-lite"/>
    </source>
</evidence>
<dbReference type="PANTHER" id="PTHR21310">
    <property type="entry name" value="AMINOGLYCOSIDE PHOSPHOTRANSFERASE-RELATED-RELATED"/>
    <property type="match status" value="1"/>
</dbReference>
<accession>A0A9P9FLY9</accession>
<evidence type="ECO:0008006" key="4">
    <source>
        <dbReference type="Google" id="ProtNLM"/>
    </source>
</evidence>
<dbReference type="InterPro" id="IPR011009">
    <property type="entry name" value="Kinase-like_dom_sf"/>
</dbReference>
<keyword evidence="3" id="KW-1185">Reference proteome</keyword>
<name>A0A9P9FLY9_9HYPO</name>
<dbReference type="EMBL" id="JAGMUV010000003">
    <property type="protein sequence ID" value="KAH7165417.1"/>
    <property type="molecule type" value="Genomic_DNA"/>
</dbReference>
<dbReference type="InterPro" id="IPR051678">
    <property type="entry name" value="AGP_Transferase"/>
</dbReference>
<evidence type="ECO:0000313" key="2">
    <source>
        <dbReference type="EMBL" id="KAH7165417.1"/>
    </source>
</evidence>
<proteinExistence type="predicted"/>
<dbReference type="OrthoDB" id="4177236at2759"/>